<dbReference type="Pfam" id="PF00589">
    <property type="entry name" value="Phage_integrase"/>
    <property type="match status" value="1"/>
</dbReference>
<dbReference type="PROSITE" id="PS51898">
    <property type="entry name" value="TYR_RECOMBINASE"/>
    <property type="match status" value="1"/>
</dbReference>
<dbReference type="GO" id="GO:0006310">
    <property type="term" value="P:DNA recombination"/>
    <property type="evidence" value="ECO:0007669"/>
    <property type="project" value="UniProtKB-KW"/>
</dbReference>
<reference evidence="3 4" key="1">
    <citation type="submission" date="2017-05" db="EMBL/GenBank/DDBJ databases">
        <authorList>
            <person name="Varghese N."/>
            <person name="Submissions S."/>
        </authorList>
    </citation>
    <scope>NUCLEOTIDE SEQUENCE [LARGE SCALE GENOMIC DNA]</scope>
    <source>
        <strain evidence="3 4">DSM 46834</strain>
    </source>
</reference>
<dbReference type="EMBL" id="FXTJ01000017">
    <property type="protein sequence ID" value="SMO99517.1"/>
    <property type="molecule type" value="Genomic_DNA"/>
</dbReference>
<keyword evidence="1" id="KW-0233">DNA recombination</keyword>
<gene>
    <name evidence="3" type="ORF">SAMN06273567_11724</name>
</gene>
<dbReference type="InterPro" id="IPR013762">
    <property type="entry name" value="Integrase-like_cat_sf"/>
</dbReference>
<evidence type="ECO:0000313" key="4">
    <source>
        <dbReference type="Proteomes" id="UP000317484"/>
    </source>
</evidence>
<dbReference type="InterPro" id="IPR002104">
    <property type="entry name" value="Integrase_catalytic"/>
</dbReference>
<dbReference type="PANTHER" id="PTHR30349:SF91">
    <property type="entry name" value="INTA PROTEIN"/>
    <property type="match status" value="1"/>
</dbReference>
<sequence length="125" mass="13852">MPLPRSTVQALQAHRTRQLEEQRAAAGVWQENGLVFTTEIGTPLEPRNVLRRFEVLAARAGLRGVTLHTLRHSAASFLLAAGTHTKVVQEHLGHSSYAITADIYSHVGPAQQREAADRLDQALRW</sequence>
<dbReference type="GO" id="GO:0003677">
    <property type="term" value="F:DNA binding"/>
    <property type="evidence" value="ECO:0007669"/>
    <property type="project" value="InterPro"/>
</dbReference>
<dbReference type="InterPro" id="IPR011010">
    <property type="entry name" value="DNA_brk_join_enz"/>
</dbReference>
<dbReference type="GO" id="GO:0015074">
    <property type="term" value="P:DNA integration"/>
    <property type="evidence" value="ECO:0007669"/>
    <property type="project" value="InterPro"/>
</dbReference>
<dbReference type="InterPro" id="IPR050090">
    <property type="entry name" value="Tyrosine_recombinase_XerCD"/>
</dbReference>
<accession>A0A521FTH7</accession>
<evidence type="ECO:0000259" key="2">
    <source>
        <dbReference type="PROSITE" id="PS51898"/>
    </source>
</evidence>
<dbReference type="Proteomes" id="UP000317484">
    <property type="component" value="Unassembled WGS sequence"/>
</dbReference>
<proteinExistence type="predicted"/>
<dbReference type="PANTHER" id="PTHR30349">
    <property type="entry name" value="PHAGE INTEGRASE-RELATED"/>
    <property type="match status" value="1"/>
</dbReference>
<feature type="domain" description="Tyr recombinase" evidence="2">
    <location>
        <begin position="1"/>
        <end position="117"/>
    </location>
</feature>
<organism evidence="3 4">
    <name type="scientific">Geodermatophilus aquaeductus</name>
    <dbReference type="NCBI Taxonomy" id="1564161"/>
    <lineage>
        <taxon>Bacteria</taxon>
        <taxon>Bacillati</taxon>
        <taxon>Actinomycetota</taxon>
        <taxon>Actinomycetes</taxon>
        <taxon>Geodermatophilales</taxon>
        <taxon>Geodermatophilaceae</taxon>
        <taxon>Geodermatophilus</taxon>
    </lineage>
</organism>
<name>A0A521FTH7_9ACTN</name>
<evidence type="ECO:0000313" key="3">
    <source>
        <dbReference type="EMBL" id="SMO99517.1"/>
    </source>
</evidence>
<evidence type="ECO:0000256" key="1">
    <source>
        <dbReference type="ARBA" id="ARBA00023172"/>
    </source>
</evidence>
<dbReference type="RefSeq" id="WP_185938564.1">
    <property type="nucleotide sequence ID" value="NZ_FXTJ01000017.1"/>
</dbReference>
<dbReference type="AlphaFoldDB" id="A0A521FTH7"/>
<protein>
    <submittedName>
        <fullName evidence="3">Phage integrase family protein</fullName>
    </submittedName>
</protein>
<dbReference type="SUPFAM" id="SSF56349">
    <property type="entry name" value="DNA breaking-rejoining enzymes"/>
    <property type="match status" value="1"/>
</dbReference>
<keyword evidence="4" id="KW-1185">Reference proteome</keyword>
<dbReference type="Gene3D" id="1.10.443.10">
    <property type="entry name" value="Intergrase catalytic core"/>
    <property type="match status" value="1"/>
</dbReference>